<feature type="domain" description="PAC" evidence="7">
    <location>
        <begin position="339"/>
        <end position="391"/>
    </location>
</feature>
<dbReference type="SMART" id="SM00091">
    <property type="entry name" value="PAS"/>
    <property type="match status" value="1"/>
</dbReference>
<feature type="transmembrane region" description="Helical" evidence="4">
    <location>
        <begin position="16"/>
        <end position="37"/>
    </location>
</feature>
<dbReference type="PROSITE" id="PS50112">
    <property type="entry name" value="PAS"/>
    <property type="match status" value="1"/>
</dbReference>
<keyword evidence="9" id="KW-0808">Transferase</keyword>
<evidence type="ECO:0000256" key="3">
    <source>
        <dbReference type="ARBA" id="ARBA00023163"/>
    </source>
</evidence>
<keyword evidence="4" id="KW-0812">Transmembrane</keyword>
<dbReference type="EMBL" id="RBRY01000119">
    <property type="protein sequence ID" value="RMR54352.1"/>
    <property type="molecule type" value="Genomic_DNA"/>
</dbReference>
<keyword evidence="11" id="KW-1185">Reference proteome</keyword>
<keyword evidence="3" id="KW-0804">Transcription</keyword>
<dbReference type="SMART" id="SM00421">
    <property type="entry name" value="HTH_LUXR"/>
    <property type="match status" value="1"/>
</dbReference>
<dbReference type="GO" id="GO:0003677">
    <property type="term" value="F:DNA binding"/>
    <property type="evidence" value="ECO:0007669"/>
    <property type="project" value="UniProtKB-KW"/>
</dbReference>
<evidence type="ECO:0000313" key="11">
    <source>
        <dbReference type="Proteomes" id="UP000614982"/>
    </source>
</evidence>
<dbReference type="Proteomes" id="UP000614982">
    <property type="component" value="Unassembled WGS sequence"/>
</dbReference>
<evidence type="ECO:0000313" key="9">
    <source>
        <dbReference type="EMBL" id="RMR54352.1"/>
    </source>
</evidence>
<keyword evidence="4" id="KW-1133">Transmembrane helix</keyword>
<dbReference type="Pfam" id="PF05227">
    <property type="entry name" value="CHASE3"/>
    <property type="match status" value="1"/>
</dbReference>
<feature type="domain" description="HTH luxR-type" evidence="5">
    <location>
        <begin position="474"/>
        <end position="539"/>
    </location>
</feature>
<gene>
    <name evidence="9" type="ORF">ALP84_01544</name>
    <name evidence="8" type="ORF">PSCICP_25150</name>
</gene>
<dbReference type="NCBIfam" id="TIGR00229">
    <property type="entry name" value="sensory_box"/>
    <property type="match status" value="1"/>
</dbReference>
<dbReference type="SUPFAM" id="SSF55785">
    <property type="entry name" value="PYP-like sensor domain (PAS domain)"/>
    <property type="match status" value="1"/>
</dbReference>
<evidence type="ECO:0000259" key="7">
    <source>
        <dbReference type="PROSITE" id="PS50113"/>
    </source>
</evidence>
<dbReference type="Proteomes" id="UP000278332">
    <property type="component" value="Unassembled WGS sequence"/>
</dbReference>
<keyword evidence="1" id="KW-0805">Transcription regulation</keyword>
<keyword evidence="4" id="KW-0472">Membrane</keyword>
<dbReference type="Gene3D" id="3.30.450.20">
    <property type="entry name" value="PAS domain"/>
    <property type="match status" value="1"/>
</dbReference>
<sequence>MRNLKPWEDLSLRGKALVATSLPLVMLMFSLTFIYIAERQTTQAEEDVRRALLVRGDIQSVHTQLAEAAASVRGYLQTRQEDFLPGYLNAQTQIGAALDRLHTNVRDEQMREHLKAITLLIENKVDGLEMLHSLNQEGKVTIAAILMENKFILDELRSHLNTMREREDAVLAERTAVASENRERLFWATILAAGSGLLGALLAIWILCKGIVARVQQVQGNAQRLVQGHPLLPQPPENDEVGQLGTRLMEASQLLAKREQALRENEEHLQLLTEGAKEYGIFALDTKGNVITWNTGAERIKGYSEQEILGQHFSLFYPPEECPRHPDMALSEATLKGHYTEEGWRCRKDGSRFLASVVITAQYDSSNALRGFSKITRDITDRRAAEMALGTAREEVERASRAKSEFLSRMKVMVFNTDDDTDHMDAAISAGAVGYLPREACRDEVLAGLQPVASGAKTLSNAPLPRLPESNSQRTLMTEALTPRECQVLGLVASGCSNREIGEKLGITTGTAKSHVEKVIAKLGAADRTQAAVRGLALGLVNQTSGDWR</sequence>
<dbReference type="InterPro" id="IPR000014">
    <property type="entry name" value="PAS"/>
</dbReference>
<keyword evidence="9" id="KW-0418">Kinase</keyword>
<dbReference type="PROSITE" id="PS50043">
    <property type="entry name" value="HTH_LUXR_2"/>
    <property type="match status" value="1"/>
</dbReference>
<dbReference type="GO" id="GO:0016301">
    <property type="term" value="F:kinase activity"/>
    <property type="evidence" value="ECO:0007669"/>
    <property type="project" value="UniProtKB-KW"/>
</dbReference>
<evidence type="ECO:0000259" key="6">
    <source>
        <dbReference type="PROSITE" id="PS50112"/>
    </source>
</evidence>
<evidence type="ECO:0000256" key="1">
    <source>
        <dbReference type="ARBA" id="ARBA00023015"/>
    </source>
</evidence>
<accession>A0A3M4VTK7</accession>
<dbReference type="Pfam" id="PF00196">
    <property type="entry name" value="GerE"/>
    <property type="match status" value="1"/>
</dbReference>
<proteinExistence type="predicted"/>
<keyword evidence="2" id="KW-0238">DNA-binding</keyword>
<evidence type="ECO:0000313" key="10">
    <source>
        <dbReference type="Proteomes" id="UP000278332"/>
    </source>
</evidence>
<dbReference type="PROSITE" id="PS50113">
    <property type="entry name" value="PAC"/>
    <property type="match status" value="1"/>
</dbReference>
<dbReference type="CDD" id="cd00130">
    <property type="entry name" value="PAS"/>
    <property type="match status" value="1"/>
</dbReference>
<feature type="transmembrane region" description="Helical" evidence="4">
    <location>
        <begin position="185"/>
        <end position="207"/>
    </location>
</feature>
<organism evidence="9 10">
    <name type="scientific">Pseudomonas cichorii</name>
    <dbReference type="NCBI Taxonomy" id="36746"/>
    <lineage>
        <taxon>Bacteria</taxon>
        <taxon>Pseudomonadati</taxon>
        <taxon>Pseudomonadota</taxon>
        <taxon>Gammaproteobacteria</taxon>
        <taxon>Pseudomonadales</taxon>
        <taxon>Pseudomonadaceae</taxon>
        <taxon>Pseudomonas</taxon>
    </lineage>
</organism>
<dbReference type="InterPro" id="IPR007891">
    <property type="entry name" value="CHASE3"/>
</dbReference>
<reference evidence="8 11" key="2">
    <citation type="submission" date="2020-05" db="EMBL/GenBank/DDBJ databases">
        <title>Genetic diversity of Pseudomonas cichorii.</title>
        <authorList>
            <person name="Tani S."/>
            <person name="Yagi H."/>
            <person name="Hashimoto S."/>
            <person name="Iiyama K."/>
            <person name="Furuya N."/>
        </authorList>
    </citation>
    <scope>NUCLEOTIDE SEQUENCE [LARGE SCALE GENOMIC DNA]</scope>
    <source>
        <strain evidence="8 11">LMG 2162</strain>
    </source>
</reference>
<dbReference type="PANTHER" id="PTHR44688">
    <property type="entry name" value="DNA-BINDING TRANSCRIPTIONAL ACTIVATOR DEVR_DOSR"/>
    <property type="match status" value="1"/>
</dbReference>
<dbReference type="InterPro" id="IPR000700">
    <property type="entry name" value="PAS-assoc_C"/>
</dbReference>
<dbReference type="Pfam" id="PF13426">
    <property type="entry name" value="PAS_9"/>
    <property type="match status" value="1"/>
</dbReference>
<dbReference type="AlphaFoldDB" id="A0A3M4VTK7"/>
<dbReference type="InterPro" id="IPR035965">
    <property type="entry name" value="PAS-like_dom_sf"/>
</dbReference>
<dbReference type="CDD" id="cd06170">
    <property type="entry name" value="LuxR_C_like"/>
    <property type="match status" value="1"/>
</dbReference>
<evidence type="ECO:0000259" key="5">
    <source>
        <dbReference type="PROSITE" id="PS50043"/>
    </source>
</evidence>
<feature type="domain" description="PAS" evidence="6">
    <location>
        <begin position="265"/>
        <end position="318"/>
    </location>
</feature>
<dbReference type="SUPFAM" id="SSF46894">
    <property type="entry name" value="C-terminal effector domain of the bipartite response regulators"/>
    <property type="match status" value="1"/>
</dbReference>
<dbReference type="GO" id="GO:0006355">
    <property type="term" value="P:regulation of DNA-templated transcription"/>
    <property type="evidence" value="ECO:0007669"/>
    <property type="project" value="InterPro"/>
</dbReference>
<evidence type="ECO:0000256" key="4">
    <source>
        <dbReference type="SAM" id="Phobius"/>
    </source>
</evidence>
<dbReference type="PRINTS" id="PR00038">
    <property type="entry name" value="HTHLUXR"/>
</dbReference>
<dbReference type="Gene3D" id="3.40.50.2300">
    <property type="match status" value="1"/>
</dbReference>
<comment type="caution">
    <text evidence="9">The sequence shown here is derived from an EMBL/GenBank/DDBJ whole genome shotgun (WGS) entry which is preliminary data.</text>
</comment>
<name>A0A3M4VTK7_PSECI</name>
<protein>
    <submittedName>
        <fullName evidence="9">Sensory box histidine kinase/response regulator</fullName>
    </submittedName>
</protein>
<evidence type="ECO:0000313" key="8">
    <source>
        <dbReference type="EMBL" id="GFM92543.1"/>
    </source>
</evidence>
<reference evidence="9 10" key="1">
    <citation type="submission" date="2018-08" db="EMBL/GenBank/DDBJ databases">
        <title>Recombination of ecologically and evolutionarily significant loci maintains genetic cohesion in the Pseudomonas syringae species complex.</title>
        <authorList>
            <person name="Dillon M."/>
            <person name="Thakur S."/>
            <person name="Almeida R.N.D."/>
            <person name="Weir B.S."/>
            <person name="Guttman D.S."/>
        </authorList>
    </citation>
    <scope>NUCLEOTIDE SEQUENCE [LARGE SCALE GENOMIC DNA]</scope>
    <source>
        <strain evidence="9 10">ICMP 6917</strain>
    </source>
</reference>
<dbReference type="EMBL" id="BLWA01000006">
    <property type="protein sequence ID" value="GFM92543.1"/>
    <property type="molecule type" value="Genomic_DNA"/>
</dbReference>
<evidence type="ECO:0000256" key="2">
    <source>
        <dbReference type="ARBA" id="ARBA00023125"/>
    </source>
</evidence>
<dbReference type="PANTHER" id="PTHR44688:SF16">
    <property type="entry name" value="DNA-BINDING TRANSCRIPTIONAL ACTIVATOR DEVR_DOSR"/>
    <property type="match status" value="1"/>
</dbReference>
<dbReference type="InterPro" id="IPR000792">
    <property type="entry name" value="Tscrpt_reg_LuxR_C"/>
</dbReference>
<dbReference type="InterPro" id="IPR016032">
    <property type="entry name" value="Sig_transdc_resp-reg_C-effctor"/>
</dbReference>